<accession>A0A846XYW0</accession>
<dbReference type="Gene3D" id="3.40.50.150">
    <property type="entry name" value="Vaccinia Virus protein VP39"/>
    <property type="match status" value="1"/>
</dbReference>
<comment type="caution">
    <text evidence="2">The sequence shown here is derived from an EMBL/GenBank/DDBJ whole genome shotgun (WGS) entry which is preliminary data.</text>
</comment>
<dbReference type="AlphaFoldDB" id="A0A846XYW0"/>
<dbReference type="Proteomes" id="UP000565711">
    <property type="component" value="Unassembled WGS sequence"/>
</dbReference>
<dbReference type="EMBL" id="JAAXOP010000005">
    <property type="protein sequence ID" value="NKY50980.1"/>
    <property type="molecule type" value="Genomic_DNA"/>
</dbReference>
<gene>
    <name evidence="2" type="ORF">HGA08_12230</name>
</gene>
<evidence type="ECO:0000313" key="2">
    <source>
        <dbReference type="EMBL" id="NKY50980.1"/>
    </source>
</evidence>
<organism evidence="2 3">
    <name type="scientific">Nocardia vermiculata</name>
    <dbReference type="NCBI Taxonomy" id="257274"/>
    <lineage>
        <taxon>Bacteria</taxon>
        <taxon>Bacillati</taxon>
        <taxon>Actinomycetota</taxon>
        <taxon>Actinomycetes</taxon>
        <taxon>Mycobacteriales</taxon>
        <taxon>Nocardiaceae</taxon>
        <taxon>Nocardia</taxon>
    </lineage>
</organism>
<name>A0A846XYW0_9NOCA</name>
<keyword evidence="3" id="KW-1185">Reference proteome</keyword>
<feature type="region of interest" description="Disordered" evidence="1">
    <location>
        <begin position="90"/>
        <end position="116"/>
    </location>
</feature>
<dbReference type="InterPro" id="IPR029063">
    <property type="entry name" value="SAM-dependent_MTases_sf"/>
</dbReference>
<evidence type="ECO:0000313" key="3">
    <source>
        <dbReference type="Proteomes" id="UP000565711"/>
    </source>
</evidence>
<sequence>MTQACTDDMSGQTHRAAAVYDHHGITFHPCTLDTFSHYFDGLTLEGPGVGPPHRWASTTCLTLSNSISDEDISCWEQLAGKRRCVGELPRAYPHASNGSRKPESDVGPAQTVSSGP</sequence>
<reference evidence="2 3" key="1">
    <citation type="submission" date="2020-04" db="EMBL/GenBank/DDBJ databases">
        <title>MicrobeNet Type strains.</title>
        <authorList>
            <person name="Nicholson A.C."/>
        </authorList>
    </citation>
    <scope>NUCLEOTIDE SEQUENCE [LARGE SCALE GENOMIC DNA]</scope>
    <source>
        <strain evidence="2 3">JCM 12354</strain>
    </source>
</reference>
<protein>
    <submittedName>
        <fullName evidence="2">Uncharacterized protein</fullName>
    </submittedName>
</protein>
<evidence type="ECO:0000256" key="1">
    <source>
        <dbReference type="SAM" id="MobiDB-lite"/>
    </source>
</evidence>
<proteinExistence type="predicted"/>